<evidence type="ECO:0000256" key="2">
    <source>
        <dbReference type="SAM" id="Phobius"/>
    </source>
</evidence>
<name>A0ABY9B6D0_9CHLR</name>
<feature type="region of interest" description="Disordered" evidence="1">
    <location>
        <begin position="261"/>
        <end position="312"/>
    </location>
</feature>
<accession>A0ABY9B6D0</accession>
<organism evidence="3 4">
    <name type="scientific">Candidatus Chlorohelix allophototropha</name>
    <dbReference type="NCBI Taxonomy" id="3003348"/>
    <lineage>
        <taxon>Bacteria</taxon>
        <taxon>Bacillati</taxon>
        <taxon>Chloroflexota</taxon>
        <taxon>Chloroflexia</taxon>
        <taxon>Candidatus Chloroheliales</taxon>
        <taxon>Candidatus Chloroheliaceae</taxon>
        <taxon>Candidatus Chlorohelix</taxon>
    </lineage>
</organism>
<keyword evidence="2" id="KW-0472">Membrane</keyword>
<reference evidence="3" key="1">
    <citation type="journal article" date="2024" name="Nature">
        <title>Anoxygenic phototroph of the Chloroflexota uses a type I reaction centre.</title>
        <authorList>
            <person name="Tsuji J.M."/>
            <person name="Shaw N.A."/>
            <person name="Nagashima S."/>
            <person name="Venkiteswaran J.J."/>
            <person name="Schiff S.L."/>
            <person name="Watanabe T."/>
            <person name="Fukui M."/>
            <person name="Hanada S."/>
            <person name="Tank M."/>
            <person name="Neufeld J.D."/>
        </authorList>
    </citation>
    <scope>NUCLEOTIDE SEQUENCE</scope>
    <source>
        <strain evidence="3">L227-S17</strain>
    </source>
</reference>
<evidence type="ECO:0008006" key="5">
    <source>
        <dbReference type="Google" id="ProtNLM"/>
    </source>
</evidence>
<feature type="region of interest" description="Disordered" evidence="1">
    <location>
        <begin position="199"/>
        <end position="233"/>
    </location>
</feature>
<gene>
    <name evidence="3" type="ORF">OZ401_004322</name>
</gene>
<sequence length="312" mass="31529">MTNILVKTKKGWLAGALALLVGWLLLLPMSNIYAAGVLTFEDPLNLFSAADRSALTAQVKSLPFDVYIVTSNQYSNKTSFKTYIVNKTGATTTLTIGISNRTDATSRLQTVVVDPGSAMGITATESTNIEEAAAVVLRTNSSQWSGAVTAAINAAKNASSISSGAGSFVGFVIFGGILLVIVFLVIAARRRMGPRGVQPQYVQPQYPQPQYPQYPQQPGYGPGPGYYPPQQQQGGGIGNALLGGVIGYEIGRALGGGNQGGWGGGGNQGGWGGGGSSDGNDAGSGADFGGGGGGDFGGGGGDFGGGGSGGDF</sequence>
<proteinExistence type="predicted"/>
<feature type="compositionally biased region" description="Gly residues" evidence="1">
    <location>
        <begin position="286"/>
        <end position="312"/>
    </location>
</feature>
<keyword evidence="2" id="KW-1133">Transmembrane helix</keyword>
<protein>
    <recommendedName>
        <fullName evidence="5">TPM domain-containing protein</fullName>
    </recommendedName>
</protein>
<dbReference type="EMBL" id="CP128400">
    <property type="protein sequence ID" value="WJW68706.1"/>
    <property type="molecule type" value="Genomic_DNA"/>
</dbReference>
<feature type="compositionally biased region" description="Gly residues" evidence="1">
    <location>
        <begin position="261"/>
        <end position="277"/>
    </location>
</feature>
<evidence type="ECO:0000313" key="3">
    <source>
        <dbReference type="EMBL" id="WJW68706.1"/>
    </source>
</evidence>
<dbReference type="Proteomes" id="UP001431572">
    <property type="component" value="Chromosome 2"/>
</dbReference>
<keyword evidence="4" id="KW-1185">Reference proteome</keyword>
<dbReference type="RefSeq" id="WP_341470611.1">
    <property type="nucleotide sequence ID" value="NZ_CP128400.1"/>
</dbReference>
<feature type="transmembrane region" description="Helical" evidence="2">
    <location>
        <begin position="168"/>
        <end position="188"/>
    </location>
</feature>
<evidence type="ECO:0000256" key="1">
    <source>
        <dbReference type="SAM" id="MobiDB-lite"/>
    </source>
</evidence>
<evidence type="ECO:0000313" key="4">
    <source>
        <dbReference type="Proteomes" id="UP001431572"/>
    </source>
</evidence>
<keyword evidence="2" id="KW-0812">Transmembrane</keyword>